<dbReference type="Proteomes" id="UP001501588">
    <property type="component" value="Unassembled WGS sequence"/>
</dbReference>
<reference evidence="2 3" key="1">
    <citation type="journal article" date="2019" name="Int. J. Syst. Evol. Microbiol.">
        <title>The Global Catalogue of Microorganisms (GCM) 10K type strain sequencing project: providing services to taxonomists for standard genome sequencing and annotation.</title>
        <authorList>
            <consortium name="The Broad Institute Genomics Platform"/>
            <consortium name="The Broad Institute Genome Sequencing Center for Infectious Disease"/>
            <person name="Wu L."/>
            <person name="Ma J."/>
        </authorList>
    </citation>
    <scope>NUCLEOTIDE SEQUENCE [LARGE SCALE GENOMIC DNA]</scope>
    <source>
        <strain evidence="2 3">JCM 9933</strain>
    </source>
</reference>
<keyword evidence="3" id="KW-1185">Reference proteome</keyword>
<organism evidence="2 3">
    <name type="scientific">Craurococcus roseus</name>
    <dbReference type="NCBI Taxonomy" id="77585"/>
    <lineage>
        <taxon>Bacteria</taxon>
        <taxon>Pseudomonadati</taxon>
        <taxon>Pseudomonadota</taxon>
        <taxon>Alphaproteobacteria</taxon>
        <taxon>Acetobacterales</taxon>
        <taxon>Acetobacteraceae</taxon>
        <taxon>Craurococcus</taxon>
    </lineage>
</organism>
<keyword evidence="1" id="KW-1133">Transmembrane helix</keyword>
<keyword evidence="1" id="KW-0472">Membrane</keyword>
<protein>
    <submittedName>
        <fullName evidence="2">Uncharacterized protein</fullName>
    </submittedName>
</protein>
<keyword evidence="1" id="KW-0812">Transmembrane</keyword>
<evidence type="ECO:0000313" key="3">
    <source>
        <dbReference type="Proteomes" id="UP001501588"/>
    </source>
</evidence>
<comment type="caution">
    <text evidence="2">The sequence shown here is derived from an EMBL/GenBank/DDBJ whole genome shotgun (WGS) entry which is preliminary data.</text>
</comment>
<dbReference type="EMBL" id="BAAAFZ010000054">
    <property type="protein sequence ID" value="GAA0593233.1"/>
    <property type="molecule type" value="Genomic_DNA"/>
</dbReference>
<dbReference type="RefSeq" id="WP_343896620.1">
    <property type="nucleotide sequence ID" value="NZ_BAAAFZ010000054.1"/>
</dbReference>
<evidence type="ECO:0000256" key="1">
    <source>
        <dbReference type="SAM" id="Phobius"/>
    </source>
</evidence>
<accession>A0ABN1FLE3</accession>
<gene>
    <name evidence="2" type="ORF">GCM10009416_34540</name>
</gene>
<feature type="transmembrane region" description="Helical" evidence="1">
    <location>
        <begin position="28"/>
        <end position="50"/>
    </location>
</feature>
<evidence type="ECO:0000313" key="2">
    <source>
        <dbReference type="EMBL" id="GAA0593233.1"/>
    </source>
</evidence>
<name>A0ABN1FLE3_9PROT</name>
<proteinExistence type="predicted"/>
<sequence>MPSTRLAGAGAPIGKPIPITEDRAGYDALLAALGTLLLDPGVGLAAGWLAEGARRLLRPTPRPADEA</sequence>